<sequence>MYNSRYEDIGKPEITRRIDIFDYVRSFVRELEQLENKKIKFNNEFEAFRVKALMNIPEKTKFKSVNDLRGNPYWHFQEVDYVPSNLGKDRGVLFYFICSRCNRRIKYLYFYTEVEPPLCRKCCQLPYRPASYQERKIARESKLLTIGSKY</sequence>
<gene>
    <name evidence="2" type="ORF">UR70_C0006G0040</name>
</gene>
<comment type="caution">
    <text evidence="2">The sequence shown here is derived from an EMBL/GenBank/DDBJ whole genome shotgun (WGS) entry which is preliminary data.</text>
</comment>
<dbReference type="Proteomes" id="UP000034923">
    <property type="component" value="Unassembled WGS sequence"/>
</dbReference>
<proteinExistence type="predicted"/>
<evidence type="ECO:0000313" key="3">
    <source>
        <dbReference type="Proteomes" id="UP000034923"/>
    </source>
</evidence>
<reference evidence="2 3" key="1">
    <citation type="journal article" date="2015" name="Nature">
        <title>rRNA introns, odd ribosomes, and small enigmatic genomes across a large radiation of phyla.</title>
        <authorList>
            <person name="Brown C.T."/>
            <person name="Hug L.A."/>
            <person name="Thomas B.C."/>
            <person name="Sharon I."/>
            <person name="Castelle C.J."/>
            <person name="Singh A."/>
            <person name="Wilkins M.J."/>
            <person name="Williams K.H."/>
            <person name="Banfield J.F."/>
        </authorList>
    </citation>
    <scope>NUCLEOTIDE SEQUENCE [LARGE SCALE GENOMIC DNA]</scope>
</reference>
<feature type="coiled-coil region" evidence="1">
    <location>
        <begin position="24"/>
        <end position="51"/>
    </location>
</feature>
<organism evidence="2 3">
    <name type="scientific">Candidatus Nomurabacteria bacterium GW2011_GWB1_35_20</name>
    <dbReference type="NCBI Taxonomy" id="1618740"/>
    <lineage>
        <taxon>Bacteria</taxon>
        <taxon>Candidatus Nomuraibacteriota</taxon>
    </lineage>
</organism>
<evidence type="ECO:0000256" key="1">
    <source>
        <dbReference type="SAM" id="Coils"/>
    </source>
</evidence>
<dbReference type="AlphaFoldDB" id="A0A0G0BT16"/>
<protein>
    <submittedName>
        <fullName evidence="2">Uncharacterized protein</fullName>
    </submittedName>
</protein>
<keyword evidence="1" id="KW-0175">Coiled coil</keyword>
<evidence type="ECO:0000313" key="2">
    <source>
        <dbReference type="EMBL" id="KKP72589.1"/>
    </source>
</evidence>
<dbReference type="EMBL" id="LBQE01000006">
    <property type="protein sequence ID" value="KKP72589.1"/>
    <property type="molecule type" value="Genomic_DNA"/>
</dbReference>
<name>A0A0G0BT16_9BACT</name>
<accession>A0A0G0BT16</accession>